<dbReference type="Pfam" id="PF00211">
    <property type="entry name" value="Guanylate_cyc"/>
    <property type="match status" value="1"/>
</dbReference>
<dbReference type="Gene3D" id="3.60.40.10">
    <property type="entry name" value="PPM-type phosphatase domain"/>
    <property type="match status" value="1"/>
</dbReference>
<dbReference type="PROSITE" id="PS51746">
    <property type="entry name" value="PPM_2"/>
    <property type="match status" value="1"/>
</dbReference>
<dbReference type="EMBL" id="MVBO01000010">
    <property type="protein sequence ID" value="OZJ05762.1"/>
    <property type="molecule type" value="Genomic_DNA"/>
</dbReference>
<dbReference type="GO" id="GO:0009190">
    <property type="term" value="P:cyclic nucleotide biosynthetic process"/>
    <property type="evidence" value="ECO:0007669"/>
    <property type="project" value="InterPro"/>
</dbReference>
<dbReference type="SMART" id="SM00044">
    <property type="entry name" value="CYCc"/>
    <property type="match status" value="1"/>
</dbReference>
<name>A0A261Y574_9FUNG</name>
<reference evidence="4 5" key="1">
    <citation type="journal article" date="2017" name="Mycologia">
        <title>Bifiguratus adelaidae, gen. et sp. nov., a new member of Mucoromycotina in endophytic and soil-dwelling habitats.</title>
        <authorList>
            <person name="Torres-Cruz T.J."/>
            <person name="Billingsley Tobias T.L."/>
            <person name="Almatruk M."/>
            <person name="Hesse C."/>
            <person name="Kuske C.R."/>
            <person name="Desiro A."/>
            <person name="Benucci G.M."/>
            <person name="Bonito G."/>
            <person name="Stajich J.E."/>
            <person name="Dunlap C."/>
            <person name="Arnold A.E."/>
            <person name="Porras-Alfaro A."/>
        </authorList>
    </citation>
    <scope>NUCLEOTIDE SEQUENCE [LARGE SCALE GENOMIC DNA]</scope>
    <source>
        <strain evidence="4 5">AZ0501</strain>
    </source>
</reference>
<dbReference type="Proteomes" id="UP000242875">
    <property type="component" value="Unassembled WGS sequence"/>
</dbReference>
<dbReference type="SUPFAM" id="SSF81606">
    <property type="entry name" value="PP2C-like"/>
    <property type="match status" value="1"/>
</dbReference>
<evidence type="ECO:0000313" key="4">
    <source>
        <dbReference type="EMBL" id="OZJ05762.1"/>
    </source>
</evidence>
<feature type="region of interest" description="Disordered" evidence="1">
    <location>
        <begin position="340"/>
        <end position="359"/>
    </location>
</feature>
<dbReference type="PROSITE" id="PS50125">
    <property type="entry name" value="GUANYLATE_CYCLASE_2"/>
    <property type="match status" value="1"/>
</dbReference>
<feature type="domain" description="PPM-type phosphatase" evidence="3">
    <location>
        <begin position="77"/>
        <end position="329"/>
    </location>
</feature>
<dbReference type="PANTHER" id="PTHR43081">
    <property type="entry name" value="ADENYLATE CYCLASE, TERMINAL-DIFFERENTIATION SPECIFIC-RELATED"/>
    <property type="match status" value="1"/>
</dbReference>
<organism evidence="4 5">
    <name type="scientific">Bifiguratus adelaidae</name>
    <dbReference type="NCBI Taxonomy" id="1938954"/>
    <lineage>
        <taxon>Eukaryota</taxon>
        <taxon>Fungi</taxon>
        <taxon>Fungi incertae sedis</taxon>
        <taxon>Mucoromycota</taxon>
        <taxon>Mucoromycotina</taxon>
        <taxon>Endogonomycetes</taxon>
        <taxon>Endogonales</taxon>
        <taxon>Endogonales incertae sedis</taxon>
        <taxon>Bifiguratus</taxon>
    </lineage>
</organism>
<dbReference type="OrthoDB" id="2021138at2759"/>
<feature type="compositionally biased region" description="Polar residues" evidence="1">
    <location>
        <begin position="345"/>
        <end position="355"/>
    </location>
</feature>
<dbReference type="InterPro" id="IPR036457">
    <property type="entry name" value="PPM-type-like_dom_sf"/>
</dbReference>
<evidence type="ECO:0008006" key="6">
    <source>
        <dbReference type="Google" id="ProtNLM"/>
    </source>
</evidence>
<dbReference type="InterPro" id="IPR029787">
    <property type="entry name" value="Nucleotide_cyclase"/>
</dbReference>
<dbReference type="PANTHER" id="PTHR43081:SF1">
    <property type="entry name" value="ADENYLATE CYCLASE, TERMINAL-DIFFERENTIATION SPECIFIC"/>
    <property type="match status" value="1"/>
</dbReference>
<proteinExistence type="predicted"/>
<comment type="caution">
    <text evidence="4">The sequence shown here is derived from an EMBL/GenBank/DDBJ whole genome shotgun (WGS) entry which is preliminary data.</text>
</comment>
<keyword evidence="5" id="KW-1185">Reference proteome</keyword>
<accession>A0A261Y574</accession>
<dbReference type="CDD" id="cd00143">
    <property type="entry name" value="PP2Cc"/>
    <property type="match status" value="1"/>
</dbReference>
<dbReference type="InterPro" id="IPR001054">
    <property type="entry name" value="A/G_cyclase"/>
</dbReference>
<dbReference type="GO" id="GO:0035556">
    <property type="term" value="P:intracellular signal transduction"/>
    <property type="evidence" value="ECO:0007669"/>
    <property type="project" value="InterPro"/>
</dbReference>
<dbReference type="InterPro" id="IPR001932">
    <property type="entry name" value="PPM-type_phosphatase-like_dom"/>
</dbReference>
<dbReference type="Gene3D" id="3.30.70.1230">
    <property type="entry name" value="Nucleotide cyclase"/>
    <property type="match status" value="1"/>
</dbReference>
<dbReference type="SMART" id="SM00332">
    <property type="entry name" value="PP2Cc"/>
    <property type="match status" value="1"/>
</dbReference>
<evidence type="ECO:0000313" key="5">
    <source>
        <dbReference type="Proteomes" id="UP000242875"/>
    </source>
</evidence>
<protein>
    <recommendedName>
        <fullName evidence="6">Guanylate cyclase domain-containing protein</fullName>
    </recommendedName>
</protein>
<dbReference type="Pfam" id="PF00481">
    <property type="entry name" value="PP2C"/>
    <property type="match status" value="1"/>
</dbReference>
<sequence>NWNLELKYLNFSGNTKLEIKKSHQTQRPPADRNLSDFGVLTRLRVLGLMDVTLLVTVPDESEDRRIRTSTSEVNSTAYGMADYLGLNEHLSTWDLVVPRFRDREDECLFGMFESRGGSKSGCKIAHHLNMNFATALTSELKYVRPGEGISVAMRRTFLGLEKDMGLQLPKESMTGSSAVVAYLSGTRLCVTNVGDSMAVMARTNGQSVKLTKRHLPLDPTEIRRIKARYGYVSTSGMLDNDIPVSKCFGFWDHLPAMNASPHIVEVELSDEDEFLVIASRVLWDKMSHQTVIDIISTEKDDLMLAAQKVRDFAITYGTEDSLMIMIVGVSDLFDKRDKKFRTPRGGSSSSRNSDTGPFAESAQASVAALTRRGGRSDLGADTVDQLPKEVPPPIGEVAMCFSDIRNSTLLWETVPEAMQVSMRVHNTILRKQLRSLGGYEIRTEGDAFMVCFQTITAALLWCLTVQIELLDADWPKEILETTECQEIVLHDRVLYRGLSVRMGVHFGTPVYEIDPITQRMDYYGPMVNRGSRISSAADGGQIFVSSDVLVALDQVRGLVQSERSGLQPPNPHIGDQGRQLDELDELKYGVMTIGGRKLKGLETPEVLHMIFPARLADRCQFDKTIVTLARQQGAMQETLETIVCFDHSKDHHVIRGTSRASDKILIRSLGILTIRIERAVANTIHQSDDLQPDTRRIIQTRLLTFDIPEHASEMELFGLIEHLVTRIENAVNALYLYRVGGFSSSLGRLGEALDIDPIHIVRALQMYTIATQL</sequence>
<dbReference type="AlphaFoldDB" id="A0A261Y574"/>
<dbReference type="SUPFAM" id="SSF55073">
    <property type="entry name" value="Nucleotide cyclase"/>
    <property type="match status" value="1"/>
</dbReference>
<evidence type="ECO:0000256" key="1">
    <source>
        <dbReference type="SAM" id="MobiDB-lite"/>
    </source>
</evidence>
<evidence type="ECO:0000259" key="3">
    <source>
        <dbReference type="PROSITE" id="PS51746"/>
    </source>
</evidence>
<gene>
    <name evidence="4" type="ORF">BZG36_01321</name>
</gene>
<dbReference type="InterPro" id="IPR050697">
    <property type="entry name" value="Adenylyl/Guanylyl_Cyclase_3/4"/>
</dbReference>
<feature type="domain" description="Guanylate cyclase" evidence="2">
    <location>
        <begin position="398"/>
        <end position="534"/>
    </location>
</feature>
<dbReference type="CDD" id="cd07302">
    <property type="entry name" value="CHD"/>
    <property type="match status" value="1"/>
</dbReference>
<evidence type="ECO:0000259" key="2">
    <source>
        <dbReference type="PROSITE" id="PS50125"/>
    </source>
</evidence>
<feature type="non-terminal residue" evidence="4">
    <location>
        <position position="1"/>
    </location>
</feature>